<dbReference type="Proteomes" id="UP000499080">
    <property type="component" value="Unassembled WGS sequence"/>
</dbReference>
<accession>A0A4Y2DCV5</accession>
<evidence type="ECO:0000256" key="1">
    <source>
        <dbReference type="SAM" id="MobiDB-lite"/>
    </source>
</evidence>
<organism evidence="2 3">
    <name type="scientific">Araneus ventricosus</name>
    <name type="common">Orbweaver spider</name>
    <name type="synonym">Epeira ventricosa</name>
    <dbReference type="NCBI Taxonomy" id="182803"/>
    <lineage>
        <taxon>Eukaryota</taxon>
        <taxon>Metazoa</taxon>
        <taxon>Ecdysozoa</taxon>
        <taxon>Arthropoda</taxon>
        <taxon>Chelicerata</taxon>
        <taxon>Arachnida</taxon>
        <taxon>Araneae</taxon>
        <taxon>Araneomorphae</taxon>
        <taxon>Entelegynae</taxon>
        <taxon>Araneoidea</taxon>
        <taxon>Araneidae</taxon>
        <taxon>Araneus</taxon>
    </lineage>
</organism>
<feature type="compositionally biased region" description="Polar residues" evidence="1">
    <location>
        <begin position="204"/>
        <end position="225"/>
    </location>
</feature>
<reference evidence="2 3" key="1">
    <citation type="journal article" date="2019" name="Sci. Rep.">
        <title>Orb-weaving spider Araneus ventricosus genome elucidates the spidroin gene catalogue.</title>
        <authorList>
            <person name="Kono N."/>
            <person name="Nakamura H."/>
            <person name="Ohtoshi R."/>
            <person name="Moran D.A.P."/>
            <person name="Shinohara A."/>
            <person name="Yoshida Y."/>
            <person name="Fujiwara M."/>
            <person name="Mori M."/>
            <person name="Tomita M."/>
            <person name="Arakawa K."/>
        </authorList>
    </citation>
    <scope>NUCLEOTIDE SEQUENCE [LARGE SCALE GENOMIC DNA]</scope>
</reference>
<proteinExistence type="predicted"/>
<dbReference type="AlphaFoldDB" id="A0A4Y2DCV5"/>
<comment type="caution">
    <text evidence="2">The sequence shown here is derived from an EMBL/GenBank/DDBJ whole genome shotgun (WGS) entry which is preliminary data.</text>
</comment>
<feature type="region of interest" description="Disordered" evidence="1">
    <location>
        <begin position="18"/>
        <end position="42"/>
    </location>
</feature>
<feature type="region of interest" description="Disordered" evidence="1">
    <location>
        <begin position="204"/>
        <end position="235"/>
    </location>
</feature>
<evidence type="ECO:0000313" key="2">
    <source>
        <dbReference type="EMBL" id="GBM13694.1"/>
    </source>
</evidence>
<keyword evidence="3" id="KW-1185">Reference proteome</keyword>
<name>A0A4Y2DCV5_ARAVE</name>
<evidence type="ECO:0000313" key="3">
    <source>
        <dbReference type="Proteomes" id="UP000499080"/>
    </source>
</evidence>
<gene>
    <name evidence="2" type="ORF">AVEN_148212_1</name>
</gene>
<dbReference type="EMBL" id="BGPR01000332">
    <property type="protein sequence ID" value="GBM13694.1"/>
    <property type="molecule type" value="Genomic_DNA"/>
</dbReference>
<dbReference type="OrthoDB" id="6630995at2759"/>
<protein>
    <submittedName>
        <fullName evidence="2">Uncharacterized protein</fullName>
    </submittedName>
</protein>
<sequence length="235" mass="27680">MFDAAWNSLGLRLLREKMNKRETTKSTLTRTQKRDQTQKKARKIMANPMKWKRNVRKPNRQILRKEKGGNVPERRVKTLKNCNLQCKFKCGEKSPDTEPSDIHDSFYSLGIFTEKRCFLINTTGRLLTAKSKRLRTEQRVKAEEDAWMEDEDEENNLKNKRKIKSSRKKFSFKYFFVKGEKIQVCKSFYSGILSTSQKPVYTAHSTKNVETNTPTQNQRGKNGNSRRVPKETHFY</sequence>